<dbReference type="InterPro" id="IPR050922">
    <property type="entry name" value="LytR/CpsA/Psr_CW_biosynth"/>
</dbReference>
<evidence type="ECO:0000256" key="1">
    <source>
        <dbReference type="ARBA" id="ARBA00006068"/>
    </source>
</evidence>
<dbReference type="Gene3D" id="3.40.630.190">
    <property type="entry name" value="LCP protein"/>
    <property type="match status" value="1"/>
</dbReference>
<dbReference type="PANTHER" id="PTHR33392">
    <property type="entry name" value="POLYISOPRENYL-TEICHOIC ACID--PEPTIDOGLYCAN TEICHOIC ACID TRANSFERASE TAGU"/>
    <property type="match status" value="1"/>
</dbReference>
<dbReference type="Proteomes" id="UP000176650">
    <property type="component" value="Unassembled WGS sequence"/>
</dbReference>
<feature type="chain" id="PRO_5009517967" description="Cell envelope-related transcriptional attenuator domain-containing protein" evidence="2">
    <location>
        <begin position="21"/>
        <end position="332"/>
    </location>
</feature>
<dbReference type="AlphaFoldDB" id="A0A1F5BU84"/>
<dbReference type="InterPro" id="IPR004474">
    <property type="entry name" value="LytR_CpsA_psr"/>
</dbReference>
<dbReference type="NCBIfam" id="TIGR00350">
    <property type="entry name" value="lytR_cpsA_psr"/>
    <property type="match status" value="1"/>
</dbReference>
<evidence type="ECO:0000313" key="4">
    <source>
        <dbReference type="EMBL" id="OGD34174.1"/>
    </source>
</evidence>
<evidence type="ECO:0000259" key="3">
    <source>
        <dbReference type="Pfam" id="PF03816"/>
    </source>
</evidence>
<dbReference type="PANTHER" id="PTHR33392:SF6">
    <property type="entry name" value="POLYISOPRENYL-TEICHOIC ACID--PEPTIDOGLYCAN TEICHOIC ACID TRANSFERASE TAGU"/>
    <property type="match status" value="1"/>
</dbReference>
<evidence type="ECO:0000256" key="2">
    <source>
        <dbReference type="SAM" id="SignalP"/>
    </source>
</evidence>
<evidence type="ECO:0000313" key="5">
    <source>
        <dbReference type="Proteomes" id="UP000176650"/>
    </source>
</evidence>
<name>A0A1F5BU84_9BACT</name>
<dbReference type="Pfam" id="PF03816">
    <property type="entry name" value="LytR_cpsA_psr"/>
    <property type="match status" value="1"/>
</dbReference>
<feature type="domain" description="Cell envelope-related transcriptional attenuator" evidence="3">
    <location>
        <begin position="78"/>
        <end position="229"/>
    </location>
</feature>
<feature type="signal peptide" evidence="2">
    <location>
        <begin position="1"/>
        <end position="20"/>
    </location>
</feature>
<dbReference type="STRING" id="1797298.A2988_01705"/>
<proteinExistence type="inferred from homology"/>
<protein>
    <recommendedName>
        <fullName evidence="3">Cell envelope-related transcriptional attenuator domain-containing protein</fullName>
    </recommendedName>
</protein>
<sequence>MRKWLFLAFIVIAVSFGAFFASSGNSRDDKPLGIAALAKTAFHFITDASETLKGEPKDRINVLILGLPGEQNDAPYLTDTIMMASIKPSTNELALLSLPRDLLVRLSDGKTHAKINALYLLGGKSPELIRRTMEELTGQPLHYFAALDISSIEQVVDALGGLNVAVPEDVYDPAFPTPGHGTEVFAVQKGWRHFDGTTAQKFLRTRHGEGGDFARMRRQQAVIEALRKRVFGLNMLYDFPALLSLYKTVHYHIQTDIDENKIRRFYDIAKNISYATVRHEAVDGDPKNPDALLESATFTLEGKPAFVLKPKTGDFDYKGIQELAENIFGGKL</sequence>
<organism evidence="4 5">
    <name type="scientific">Candidatus Azambacteria bacterium RIFCSPLOWO2_01_FULL_46_25</name>
    <dbReference type="NCBI Taxonomy" id="1797298"/>
    <lineage>
        <taxon>Bacteria</taxon>
        <taxon>Candidatus Azamiibacteriota</taxon>
    </lineage>
</organism>
<reference evidence="4 5" key="1">
    <citation type="journal article" date="2016" name="Nat. Commun.">
        <title>Thousands of microbial genomes shed light on interconnected biogeochemical processes in an aquifer system.</title>
        <authorList>
            <person name="Anantharaman K."/>
            <person name="Brown C.T."/>
            <person name="Hug L.A."/>
            <person name="Sharon I."/>
            <person name="Castelle C.J."/>
            <person name="Probst A.J."/>
            <person name="Thomas B.C."/>
            <person name="Singh A."/>
            <person name="Wilkins M.J."/>
            <person name="Karaoz U."/>
            <person name="Brodie E.L."/>
            <person name="Williams K.H."/>
            <person name="Hubbard S.S."/>
            <person name="Banfield J.F."/>
        </authorList>
    </citation>
    <scope>NUCLEOTIDE SEQUENCE [LARGE SCALE GENOMIC DNA]</scope>
</reference>
<comment type="similarity">
    <text evidence="1">Belongs to the LytR/CpsA/Psr (LCP) family.</text>
</comment>
<accession>A0A1F5BU84</accession>
<keyword evidence="2" id="KW-0732">Signal</keyword>
<dbReference type="EMBL" id="MEYS01000002">
    <property type="protein sequence ID" value="OGD34174.1"/>
    <property type="molecule type" value="Genomic_DNA"/>
</dbReference>
<comment type="caution">
    <text evidence="4">The sequence shown here is derived from an EMBL/GenBank/DDBJ whole genome shotgun (WGS) entry which is preliminary data.</text>
</comment>
<gene>
    <name evidence="4" type="ORF">A2988_01705</name>
</gene>